<reference evidence="5 6" key="1">
    <citation type="submission" date="2019-08" db="EMBL/GenBank/DDBJ databases">
        <title>In-depth cultivation of the pig gut microbiome towards novel bacterial diversity and tailored functional studies.</title>
        <authorList>
            <person name="Wylensek D."/>
            <person name="Hitch T.C.A."/>
            <person name="Clavel T."/>
        </authorList>
    </citation>
    <scope>NUCLEOTIDE SEQUENCE [LARGE SCALE GENOMIC DNA]</scope>
    <source>
        <strain evidence="5 6">SM-530-WT-4B</strain>
    </source>
</reference>
<evidence type="ECO:0000256" key="1">
    <source>
        <dbReference type="ARBA" id="ARBA00001974"/>
    </source>
</evidence>
<dbReference type="InterPro" id="IPR050260">
    <property type="entry name" value="FAD-bd_OxRdtase"/>
</dbReference>
<evidence type="ECO:0000259" key="4">
    <source>
        <dbReference type="Pfam" id="PF07992"/>
    </source>
</evidence>
<dbReference type="SUPFAM" id="SSF55424">
    <property type="entry name" value="FAD/NAD-linked reductases, dimerisation (C-terminal) domain"/>
    <property type="match status" value="1"/>
</dbReference>
<dbReference type="Gene3D" id="3.50.50.60">
    <property type="entry name" value="FAD/NAD(P)-binding domain"/>
    <property type="match status" value="2"/>
</dbReference>
<dbReference type="AlphaFoldDB" id="A0A6L5YBG2"/>
<evidence type="ECO:0000313" key="5">
    <source>
        <dbReference type="EMBL" id="MST55561.1"/>
    </source>
</evidence>
<proteinExistence type="predicted"/>
<dbReference type="InterPro" id="IPR016156">
    <property type="entry name" value="FAD/NAD-linked_Rdtase_dimer_sf"/>
</dbReference>
<dbReference type="Proteomes" id="UP000473699">
    <property type="component" value="Unassembled WGS sequence"/>
</dbReference>
<comment type="caution">
    <text evidence="5">The sequence shown here is derived from an EMBL/GenBank/DDBJ whole genome shotgun (WGS) entry which is preliminary data.</text>
</comment>
<evidence type="ECO:0000256" key="2">
    <source>
        <dbReference type="ARBA" id="ARBA00022630"/>
    </source>
</evidence>
<dbReference type="SUPFAM" id="SSF51905">
    <property type="entry name" value="FAD/NAD(P)-binding domain"/>
    <property type="match status" value="1"/>
</dbReference>
<sequence length="480" mass="50478">MSEKKEAVRAAKLLIVGGGPGGRVSYITARRFGVEPAVMVMNEEPTVICSLPYGVGRRLIPDGPEATVVDLSREKRLPPDAMKDVVFGSVTSIDAAAKTATVAGPAGETKIAYENLILAPGAVPWLPPAEGILKEKGDASGPMVAVGDRLVDRSRLADGVYVLRGAADARALDELAARAQKVAVVGTGAVGLEIIEALSDRGVAVVAVEALPHAVSALDADMAAAVERRLRERGVELRLNDAVASWFPGTLTLRSGELTADAVVFASGVRPRLDLAHAMGLKIERGIVVDAAQRTSLPSVWAVGDAAQIADAASGKSVLPLIGTLAMRQAMTAVMDIAGLPAQLPPATLWGVSEIFGLHWGSVGWSEEAARRAGLNAISLSLPVRSRDPFMPSGKDAVWKVVLSAGEDEGFKPGQILGFQIVSAGDNPVHLAERFVDVVARRETVQDLFGHYFIHSPAHNAVDDPFLALIALALEKMPRR</sequence>
<keyword evidence="3" id="KW-0274">FAD</keyword>
<gene>
    <name evidence="5" type="ORF">FYJ74_05870</name>
</gene>
<dbReference type="InterPro" id="IPR023753">
    <property type="entry name" value="FAD/NAD-binding_dom"/>
</dbReference>
<evidence type="ECO:0000256" key="3">
    <source>
        <dbReference type="ARBA" id="ARBA00022827"/>
    </source>
</evidence>
<keyword evidence="6" id="KW-1185">Reference proteome</keyword>
<organism evidence="5 6">
    <name type="scientific">Pyramidobacter porci</name>
    <dbReference type="NCBI Taxonomy" id="2605789"/>
    <lineage>
        <taxon>Bacteria</taxon>
        <taxon>Thermotogati</taxon>
        <taxon>Synergistota</taxon>
        <taxon>Synergistia</taxon>
        <taxon>Synergistales</taxon>
        <taxon>Dethiosulfovibrionaceae</taxon>
        <taxon>Pyramidobacter</taxon>
    </lineage>
</organism>
<comment type="cofactor">
    <cofactor evidence="1">
        <name>FAD</name>
        <dbReference type="ChEBI" id="CHEBI:57692"/>
    </cofactor>
</comment>
<dbReference type="InterPro" id="IPR036188">
    <property type="entry name" value="FAD/NAD-bd_sf"/>
</dbReference>
<dbReference type="PRINTS" id="PR00411">
    <property type="entry name" value="PNDRDTASEI"/>
</dbReference>
<dbReference type="EMBL" id="VUNH01000005">
    <property type="protein sequence ID" value="MST55561.1"/>
    <property type="molecule type" value="Genomic_DNA"/>
</dbReference>
<dbReference type="PANTHER" id="PTHR43429:SF3">
    <property type="entry name" value="NITRITE REDUCTASE [NAD(P)H]"/>
    <property type="match status" value="1"/>
</dbReference>
<dbReference type="GO" id="GO:0016491">
    <property type="term" value="F:oxidoreductase activity"/>
    <property type="evidence" value="ECO:0007669"/>
    <property type="project" value="InterPro"/>
</dbReference>
<dbReference type="PRINTS" id="PR00368">
    <property type="entry name" value="FADPNR"/>
</dbReference>
<feature type="domain" description="FAD/NAD(P)-binding" evidence="4">
    <location>
        <begin position="12"/>
        <end position="316"/>
    </location>
</feature>
<accession>A0A6L5YBG2</accession>
<dbReference type="PANTHER" id="PTHR43429">
    <property type="entry name" value="PYRIDINE NUCLEOTIDE-DISULFIDE OXIDOREDUCTASE DOMAIN-CONTAINING"/>
    <property type="match status" value="1"/>
</dbReference>
<keyword evidence="2" id="KW-0285">Flavoprotein</keyword>
<dbReference type="Pfam" id="PF07992">
    <property type="entry name" value="Pyr_redox_2"/>
    <property type="match status" value="1"/>
</dbReference>
<name>A0A6L5YBG2_9BACT</name>
<dbReference type="RefSeq" id="WP_154528656.1">
    <property type="nucleotide sequence ID" value="NZ_VUNH01000005.1"/>
</dbReference>
<protein>
    <submittedName>
        <fullName evidence="5">FAD-dependent oxidoreductase</fullName>
    </submittedName>
</protein>
<evidence type="ECO:0000313" key="6">
    <source>
        <dbReference type="Proteomes" id="UP000473699"/>
    </source>
</evidence>
<dbReference type="Gene3D" id="3.30.390.30">
    <property type="match status" value="1"/>
</dbReference>